<feature type="region of interest" description="Disordered" evidence="10">
    <location>
        <begin position="13"/>
        <end position="67"/>
    </location>
</feature>
<dbReference type="InterPro" id="IPR045335">
    <property type="entry name" value="FtsQ_C_sf"/>
</dbReference>
<feature type="domain" description="POTRA" evidence="11">
    <location>
        <begin position="103"/>
        <end position="173"/>
    </location>
</feature>
<dbReference type="InterPro" id="IPR013685">
    <property type="entry name" value="POTRA_FtsQ_type"/>
</dbReference>
<evidence type="ECO:0000256" key="7">
    <source>
        <dbReference type="ARBA" id="ARBA00023136"/>
    </source>
</evidence>
<comment type="subunit">
    <text evidence="9">Part of a complex composed of FtsB, FtsL and FtsQ.</text>
</comment>
<keyword evidence="6 9" id="KW-1133">Transmembrane helix</keyword>
<keyword evidence="3 9" id="KW-0997">Cell inner membrane</keyword>
<evidence type="ECO:0000313" key="13">
    <source>
        <dbReference type="Proteomes" id="UP000005726"/>
    </source>
</evidence>
<proteinExistence type="inferred from homology"/>
<protein>
    <recommendedName>
        <fullName evidence="9">Cell division protein FtsQ</fullName>
    </recommendedName>
</protein>
<dbReference type="Gene3D" id="3.10.20.310">
    <property type="entry name" value="membrane protein fhac"/>
    <property type="match status" value="1"/>
</dbReference>
<comment type="subcellular location">
    <subcellularLocation>
        <location evidence="9">Cell inner membrane</location>
        <topology evidence="9">Single-pass type II membrane protein</topology>
    </subcellularLocation>
    <subcellularLocation>
        <location evidence="1">Membrane</location>
    </subcellularLocation>
    <text evidence="9">Localizes to the division septum.</text>
</comment>
<dbReference type="eggNOG" id="COG1589">
    <property type="taxonomic scope" value="Bacteria"/>
</dbReference>
<keyword evidence="7 9" id="KW-0472">Membrane</keyword>
<keyword evidence="13" id="KW-1185">Reference proteome</keyword>
<accession>E0WRZ7</accession>
<keyword evidence="5 9" id="KW-0812">Transmembrane</keyword>
<dbReference type="Gene3D" id="3.40.50.11690">
    <property type="entry name" value="Cell division protein FtsQ/DivIB"/>
    <property type="match status" value="1"/>
</dbReference>
<dbReference type="PANTHER" id="PTHR35851">
    <property type="entry name" value="CELL DIVISION PROTEIN FTSQ"/>
    <property type="match status" value="1"/>
</dbReference>
<evidence type="ECO:0000256" key="10">
    <source>
        <dbReference type="SAM" id="MobiDB-lite"/>
    </source>
</evidence>
<evidence type="ECO:0000256" key="1">
    <source>
        <dbReference type="ARBA" id="ARBA00004370"/>
    </source>
</evidence>
<dbReference type="GO" id="GO:0090529">
    <property type="term" value="P:cell septum assembly"/>
    <property type="evidence" value="ECO:0007669"/>
    <property type="project" value="InterPro"/>
</dbReference>
<dbReference type="InterPro" id="IPR005548">
    <property type="entry name" value="Cell_div_FtsQ/DivIB_C"/>
</dbReference>
<evidence type="ECO:0000256" key="3">
    <source>
        <dbReference type="ARBA" id="ARBA00022519"/>
    </source>
</evidence>
<evidence type="ECO:0000256" key="4">
    <source>
        <dbReference type="ARBA" id="ARBA00022618"/>
    </source>
</evidence>
<evidence type="ECO:0000256" key="5">
    <source>
        <dbReference type="ARBA" id="ARBA00022692"/>
    </source>
</evidence>
<feature type="transmembrane region" description="Helical" evidence="9">
    <location>
        <begin position="76"/>
        <end position="97"/>
    </location>
</feature>
<evidence type="ECO:0000256" key="8">
    <source>
        <dbReference type="ARBA" id="ARBA00023306"/>
    </source>
</evidence>
<evidence type="ECO:0000256" key="2">
    <source>
        <dbReference type="ARBA" id="ARBA00022475"/>
    </source>
</evidence>
<evidence type="ECO:0000259" key="11">
    <source>
        <dbReference type="PROSITE" id="PS51779"/>
    </source>
</evidence>
<dbReference type="PANTHER" id="PTHR35851:SF1">
    <property type="entry name" value="CELL DIVISION PROTEIN FTSQ"/>
    <property type="match status" value="1"/>
</dbReference>
<reference evidence="12" key="1">
    <citation type="journal article" date="2009" name="Environ. Microbiol.">
        <title>Dynamics of genome evolution in facultative symbionts of aphids.</title>
        <authorList>
            <person name="Degnan P.H."/>
            <person name="Leonardo T.E."/>
            <person name="Cass B.N."/>
            <person name="Hurwitz B."/>
            <person name="Stern D."/>
            <person name="Gibbs R.A."/>
            <person name="Richards S."/>
            <person name="Moran N.A."/>
        </authorList>
    </citation>
    <scope>NUCLEOTIDE SEQUENCE [LARGE SCALE GENOMIC DNA]</scope>
    <source>
        <strain evidence="12">LSR1</strain>
    </source>
</reference>
<dbReference type="InterPro" id="IPR034746">
    <property type="entry name" value="POTRA"/>
</dbReference>
<dbReference type="HAMAP" id="MF_00911">
    <property type="entry name" value="FtsQ_subfam"/>
    <property type="match status" value="1"/>
</dbReference>
<evidence type="ECO:0000256" key="6">
    <source>
        <dbReference type="ARBA" id="ARBA00022989"/>
    </source>
</evidence>
<dbReference type="HOGENOM" id="CLU_064041_2_1_6"/>
<dbReference type="InterPro" id="IPR026579">
    <property type="entry name" value="FtsQ"/>
</dbReference>
<dbReference type="Proteomes" id="UP000005726">
    <property type="component" value="Unassembled WGS sequence"/>
</dbReference>
<keyword evidence="8 9" id="KW-0131">Cell cycle</keyword>
<evidence type="ECO:0000313" key="12">
    <source>
        <dbReference type="EMBL" id="EFL92131.1"/>
    </source>
</evidence>
<dbReference type="STRING" id="663321.REG_0710"/>
<organism evidence="12 13">
    <name type="scientific">Candidatus Regiella insecticola LSR1</name>
    <dbReference type="NCBI Taxonomy" id="663321"/>
    <lineage>
        <taxon>Bacteria</taxon>
        <taxon>Pseudomonadati</taxon>
        <taxon>Pseudomonadota</taxon>
        <taxon>Gammaproteobacteria</taxon>
        <taxon>Enterobacterales</taxon>
        <taxon>Enterobacteriaceae</taxon>
        <taxon>aphid secondary symbionts</taxon>
        <taxon>Candidatus Regiella</taxon>
    </lineage>
</organism>
<sequence>MIYPMNFKLRQGSQGVRPMRVDRLPDEASTRRQQSRNLKGEGYMSQAARNPHLPQTKKNKEAGSNSDRKRKQFGGLLFLLIILATLFLMAWAIIHWMKGDDRLPLSKLVVMGERHFTTDDDIRQAILALGSPGSFMKQDVNVFQQQIERLPWIKQVSVRKQWPDELKIHLVEYVPIARWNDFYLLDNEGKIFSVPLTRLGNRAPMLLYGPEGTEHDLLKGYRAINQILASNNFRLKMAQMSARHSWQLVLDNNVRLELGRNEHIERLQRFIELYPLLEKQADNNKKLNYIDLRYDTGVAVGWSSILSNQPNSHQQQRQAKQP</sequence>
<dbReference type="GO" id="GO:0043093">
    <property type="term" value="P:FtsZ-dependent cytokinesis"/>
    <property type="evidence" value="ECO:0007669"/>
    <property type="project" value="UniProtKB-UniRule"/>
</dbReference>
<dbReference type="NCBIfam" id="NF008043">
    <property type="entry name" value="PRK10775.1"/>
    <property type="match status" value="1"/>
</dbReference>
<dbReference type="GO" id="GO:0032153">
    <property type="term" value="C:cell division site"/>
    <property type="evidence" value="ECO:0007669"/>
    <property type="project" value="UniProtKB-UniRule"/>
</dbReference>
<comment type="function">
    <text evidence="9">Essential cell division protein. May link together the upstream cell division proteins, which are predominantly cytoplasmic, with the downstream cell division proteins, which are predominantly periplasmic. May control correct divisome assembly.</text>
</comment>
<dbReference type="Pfam" id="PF08478">
    <property type="entry name" value="POTRA_1"/>
    <property type="match status" value="1"/>
</dbReference>
<feature type="compositionally biased region" description="Basic and acidic residues" evidence="10">
    <location>
        <begin position="19"/>
        <end position="30"/>
    </location>
</feature>
<evidence type="ECO:0000256" key="9">
    <source>
        <dbReference type="HAMAP-Rule" id="MF_00911"/>
    </source>
</evidence>
<name>E0WRZ7_9ENTR</name>
<keyword evidence="4 9" id="KW-0132">Cell division</keyword>
<dbReference type="Pfam" id="PF03799">
    <property type="entry name" value="FtsQ_DivIB_C"/>
    <property type="match status" value="1"/>
</dbReference>
<comment type="similarity">
    <text evidence="9">Belongs to the FtsQ/DivIB family. FtsQ subfamily.</text>
</comment>
<dbReference type="PROSITE" id="PS51779">
    <property type="entry name" value="POTRA"/>
    <property type="match status" value="1"/>
</dbReference>
<dbReference type="AlphaFoldDB" id="E0WRZ7"/>
<keyword evidence="2 9" id="KW-1003">Cell membrane</keyword>
<gene>
    <name evidence="9 12" type="primary">ftsQ</name>
    <name evidence="12" type="ORF">REG_0710</name>
</gene>
<dbReference type="EMBL" id="GL379590">
    <property type="protein sequence ID" value="EFL92131.1"/>
    <property type="molecule type" value="Genomic_DNA"/>
</dbReference>
<dbReference type="GO" id="GO:0005886">
    <property type="term" value="C:plasma membrane"/>
    <property type="evidence" value="ECO:0007669"/>
    <property type="project" value="UniProtKB-SubCell"/>
</dbReference>